<organism evidence="8 9">
    <name type="scientific">Sphingobacterium humi</name>
    <dbReference type="NCBI Taxonomy" id="1796905"/>
    <lineage>
        <taxon>Bacteria</taxon>
        <taxon>Pseudomonadati</taxon>
        <taxon>Bacteroidota</taxon>
        <taxon>Sphingobacteriia</taxon>
        <taxon>Sphingobacteriales</taxon>
        <taxon>Sphingobacteriaceae</taxon>
        <taxon>Sphingobacterium</taxon>
    </lineage>
</organism>
<dbReference type="Pfam" id="PF14322">
    <property type="entry name" value="SusD-like_3"/>
    <property type="match status" value="1"/>
</dbReference>
<evidence type="ECO:0000259" key="6">
    <source>
        <dbReference type="Pfam" id="PF07980"/>
    </source>
</evidence>
<reference evidence="8 9" key="1">
    <citation type="submission" date="2019-12" db="EMBL/GenBank/DDBJ databases">
        <authorList>
            <person name="Dong K."/>
        </authorList>
    </citation>
    <scope>NUCLEOTIDE SEQUENCE [LARGE SCALE GENOMIC DNA]</scope>
    <source>
        <strain evidence="8 9">JCM 31225</strain>
    </source>
</reference>
<evidence type="ECO:0000256" key="5">
    <source>
        <dbReference type="ARBA" id="ARBA00023237"/>
    </source>
</evidence>
<gene>
    <name evidence="8" type="ORF">GQF63_17840</name>
</gene>
<evidence type="ECO:0000313" key="8">
    <source>
        <dbReference type="EMBL" id="MVZ63887.1"/>
    </source>
</evidence>
<feature type="domain" description="SusD-like N-terminal" evidence="7">
    <location>
        <begin position="92"/>
        <end position="213"/>
    </location>
</feature>
<comment type="caution">
    <text evidence="8">The sequence shown here is derived from an EMBL/GenBank/DDBJ whole genome shotgun (WGS) entry which is preliminary data.</text>
</comment>
<sequence length="540" mass="61133">MKIVMKSIKQIIAISFVGLVLSSCDLSLDRIPETNLSDANFWATEDNFRMACNQFPSLITAESIVYDDLRSDFATGTGLNSISDGSRMTPATSGDWNGPYQLIFGTNKVIEKAEGKQITNINRWVGEAKFWRAFAYFLLVKKFGDVPLVLRVLNVTDPEFTDGRKSRDVVLQQIYDDLDFAISNLPTQQVLGQAGYGRISKSAALAFKSRVALYFGTHMKYHKWGDAAKHLQLAITTSELTMNEGHSLYTAKPYYNLFQLDGEGFGNKENILAIIFGQSLTNSIRSHNIGREMENGYLSITRAMVEEFLCADGLPFKQSPLAEWPEKDPSSVFKNKDPRMKATIYTEGEVFGSPVVYKWNLPAIRTRFSPKKYCIVADWDSRQSFVDVAMIRYAEVLLNYAEAKYEKDNAISDADLNKSINLLRARVGMPNLTNQFVIANGLNMQTEIRRERNVELAQEGFRYDDIIRWKIAEQVLPKRMLGATFFANVYTGSVRVSSDGYILIQDESSRKFDPARDYLYPVPVREISLSDGSIKQNPKW</sequence>
<dbReference type="SUPFAM" id="SSF48452">
    <property type="entry name" value="TPR-like"/>
    <property type="match status" value="1"/>
</dbReference>
<dbReference type="CDD" id="cd08977">
    <property type="entry name" value="SusD"/>
    <property type="match status" value="1"/>
</dbReference>
<dbReference type="Proteomes" id="UP000435036">
    <property type="component" value="Unassembled WGS sequence"/>
</dbReference>
<keyword evidence="4" id="KW-0472">Membrane</keyword>
<dbReference type="InterPro" id="IPR012944">
    <property type="entry name" value="SusD_RagB_dom"/>
</dbReference>
<proteinExistence type="inferred from homology"/>
<comment type="subcellular location">
    <subcellularLocation>
        <location evidence="1">Cell outer membrane</location>
    </subcellularLocation>
</comment>
<dbReference type="InterPro" id="IPR033985">
    <property type="entry name" value="SusD-like_N"/>
</dbReference>
<evidence type="ECO:0000313" key="9">
    <source>
        <dbReference type="Proteomes" id="UP000435036"/>
    </source>
</evidence>
<evidence type="ECO:0000256" key="2">
    <source>
        <dbReference type="ARBA" id="ARBA00006275"/>
    </source>
</evidence>
<keyword evidence="3" id="KW-0732">Signal</keyword>
<evidence type="ECO:0000256" key="4">
    <source>
        <dbReference type="ARBA" id="ARBA00023136"/>
    </source>
</evidence>
<dbReference type="Gene3D" id="1.25.40.390">
    <property type="match status" value="1"/>
</dbReference>
<dbReference type="GO" id="GO:0009279">
    <property type="term" value="C:cell outer membrane"/>
    <property type="evidence" value="ECO:0007669"/>
    <property type="project" value="UniProtKB-SubCell"/>
</dbReference>
<keyword evidence="9" id="KW-1185">Reference proteome</keyword>
<comment type="similarity">
    <text evidence="2">Belongs to the SusD family.</text>
</comment>
<dbReference type="EMBL" id="WSQA01000017">
    <property type="protein sequence ID" value="MVZ63887.1"/>
    <property type="molecule type" value="Genomic_DNA"/>
</dbReference>
<evidence type="ECO:0000256" key="3">
    <source>
        <dbReference type="ARBA" id="ARBA00022729"/>
    </source>
</evidence>
<keyword evidence="5" id="KW-0998">Cell outer membrane</keyword>
<name>A0A6N8L3L8_9SPHI</name>
<evidence type="ECO:0000259" key="7">
    <source>
        <dbReference type="Pfam" id="PF14322"/>
    </source>
</evidence>
<accession>A0A6N8L3L8</accession>
<protein>
    <submittedName>
        <fullName evidence="8">RagB/SusD family nutrient uptake outer membrane protein</fullName>
    </submittedName>
</protein>
<dbReference type="PROSITE" id="PS51257">
    <property type="entry name" value="PROKAR_LIPOPROTEIN"/>
    <property type="match status" value="1"/>
</dbReference>
<dbReference type="InterPro" id="IPR011990">
    <property type="entry name" value="TPR-like_helical_dom_sf"/>
</dbReference>
<evidence type="ECO:0000256" key="1">
    <source>
        <dbReference type="ARBA" id="ARBA00004442"/>
    </source>
</evidence>
<dbReference type="AlphaFoldDB" id="A0A6N8L3L8"/>
<feature type="domain" description="RagB/SusD" evidence="6">
    <location>
        <begin position="294"/>
        <end position="540"/>
    </location>
</feature>
<dbReference type="Pfam" id="PF07980">
    <property type="entry name" value="SusD_RagB"/>
    <property type="match status" value="1"/>
</dbReference>